<dbReference type="PANTHER" id="PTHR33889">
    <property type="entry name" value="OS04G0681850 PROTEIN"/>
    <property type="match status" value="1"/>
</dbReference>
<dbReference type="EMBL" id="JBEAFC010000004">
    <property type="protein sequence ID" value="KAL1558904.1"/>
    <property type="molecule type" value="Genomic_DNA"/>
</dbReference>
<accession>A0ABD1HQX0</accession>
<dbReference type="AlphaFoldDB" id="A0ABD1HQX0"/>
<comment type="caution">
    <text evidence="1">The sequence shown here is derived from an EMBL/GenBank/DDBJ whole genome shotgun (WGS) entry which is preliminary data.</text>
</comment>
<evidence type="ECO:0000313" key="1">
    <source>
        <dbReference type="EMBL" id="KAL1558904.1"/>
    </source>
</evidence>
<reference evidence="1 2" key="1">
    <citation type="submission" date="2024-06" db="EMBL/GenBank/DDBJ databases">
        <title>A chromosome level genome sequence of Diviner's sage (Salvia divinorum).</title>
        <authorList>
            <person name="Ford S.A."/>
            <person name="Ro D.-K."/>
            <person name="Ness R.W."/>
            <person name="Phillips M.A."/>
        </authorList>
    </citation>
    <scope>NUCLEOTIDE SEQUENCE [LARGE SCALE GENOMIC DNA]</scope>
    <source>
        <strain evidence="1">SAF-2024a</strain>
        <tissue evidence="1">Leaf</tissue>
    </source>
</reference>
<evidence type="ECO:0000313" key="2">
    <source>
        <dbReference type="Proteomes" id="UP001567538"/>
    </source>
</evidence>
<protein>
    <recommendedName>
        <fullName evidence="3">Transposase</fullName>
    </recommendedName>
</protein>
<dbReference type="PANTHER" id="PTHR33889:SF1">
    <property type="entry name" value="OS03G0834800 PROTEIN"/>
    <property type="match status" value="1"/>
</dbReference>
<sequence>MRPREYSTEQWKQVVQFILGRCIYGKLTRGIFVEAAAKFSISRYTCSRYWDAPTKQKESGKTIQLINGKKFRKYSTSIHLDLTLLQSLHCSKGCTIRSLAIGLKSSKPTVGRWMKSRMIRSHTSAIRPNLTGPNKLLRL</sequence>
<dbReference type="Proteomes" id="UP001567538">
    <property type="component" value="Unassembled WGS sequence"/>
</dbReference>
<keyword evidence="2" id="KW-1185">Reference proteome</keyword>
<proteinExistence type="predicted"/>
<gene>
    <name evidence="1" type="ORF">AAHA92_09312</name>
</gene>
<organism evidence="1 2">
    <name type="scientific">Salvia divinorum</name>
    <name type="common">Maria pastora</name>
    <name type="synonym">Diviner's sage</name>
    <dbReference type="NCBI Taxonomy" id="28513"/>
    <lineage>
        <taxon>Eukaryota</taxon>
        <taxon>Viridiplantae</taxon>
        <taxon>Streptophyta</taxon>
        <taxon>Embryophyta</taxon>
        <taxon>Tracheophyta</taxon>
        <taxon>Spermatophyta</taxon>
        <taxon>Magnoliopsida</taxon>
        <taxon>eudicotyledons</taxon>
        <taxon>Gunneridae</taxon>
        <taxon>Pentapetalae</taxon>
        <taxon>asterids</taxon>
        <taxon>lamiids</taxon>
        <taxon>Lamiales</taxon>
        <taxon>Lamiaceae</taxon>
        <taxon>Nepetoideae</taxon>
        <taxon>Mentheae</taxon>
        <taxon>Salviinae</taxon>
        <taxon>Salvia</taxon>
        <taxon>Salvia subgen. Calosphace</taxon>
    </lineage>
</organism>
<name>A0ABD1HQX0_SALDI</name>
<evidence type="ECO:0008006" key="3">
    <source>
        <dbReference type="Google" id="ProtNLM"/>
    </source>
</evidence>